<dbReference type="EMBL" id="JBDPZD010000001">
    <property type="protein sequence ID" value="MEO3690222.1"/>
    <property type="molecule type" value="Genomic_DNA"/>
</dbReference>
<evidence type="ECO:0000313" key="3">
    <source>
        <dbReference type="Proteomes" id="UP001495147"/>
    </source>
</evidence>
<dbReference type="Pfam" id="PF10006">
    <property type="entry name" value="DUF2249"/>
    <property type="match status" value="1"/>
</dbReference>
<evidence type="ECO:0000259" key="1">
    <source>
        <dbReference type="Pfam" id="PF10006"/>
    </source>
</evidence>
<reference evidence="2 3" key="1">
    <citation type="submission" date="2024-05" db="EMBL/GenBank/DDBJ databases">
        <title>Roseateles sp. DJS-2-20 16S ribosomal RNA gene Genome sequencing and assembly.</title>
        <authorList>
            <person name="Woo H."/>
        </authorList>
    </citation>
    <scope>NUCLEOTIDE SEQUENCE [LARGE SCALE GENOMIC DNA]</scope>
    <source>
        <strain evidence="2 3">DJS-2-20</strain>
    </source>
</reference>
<proteinExistence type="predicted"/>
<organism evidence="2 3">
    <name type="scientific">Roseateles paludis</name>
    <dbReference type="NCBI Taxonomy" id="3145238"/>
    <lineage>
        <taxon>Bacteria</taxon>
        <taxon>Pseudomonadati</taxon>
        <taxon>Pseudomonadota</taxon>
        <taxon>Betaproteobacteria</taxon>
        <taxon>Burkholderiales</taxon>
        <taxon>Sphaerotilaceae</taxon>
        <taxon>Roseateles</taxon>
    </lineage>
</organism>
<accession>A0ABV0FWC3</accession>
<keyword evidence="3" id="KW-1185">Reference proteome</keyword>
<dbReference type="RefSeq" id="WP_347703054.1">
    <property type="nucleotide sequence ID" value="NZ_JBDPZD010000001.1"/>
</dbReference>
<gene>
    <name evidence="2" type="ORF">ABDJ85_02020</name>
</gene>
<name>A0ABV0FWC3_9BURK</name>
<comment type="caution">
    <text evidence="2">The sequence shown here is derived from an EMBL/GenBank/DDBJ whole genome shotgun (WGS) entry which is preliminary data.</text>
</comment>
<evidence type="ECO:0000313" key="2">
    <source>
        <dbReference type="EMBL" id="MEO3690222.1"/>
    </source>
</evidence>
<sequence>MTAHMPTYDLRPLAPYQRHELAFSSFDALAVGQAFEFINDHEPRGLLIQMAEQRPGSFDWQVMESAPGVWRIRVTRLDSAAAAPDTGGCGGCSCGGKT</sequence>
<dbReference type="Proteomes" id="UP001495147">
    <property type="component" value="Unassembled WGS sequence"/>
</dbReference>
<feature type="domain" description="DUF2249" evidence="1">
    <location>
        <begin position="8"/>
        <end position="76"/>
    </location>
</feature>
<dbReference type="InterPro" id="IPR018720">
    <property type="entry name" value="DUF2249"/>
</dbReference>
<protein>
    <submittedName>
        <fullName evidence="2">DUF2249 domain-containing protein</fullName>
    </submittedName>
</protein>